<dbReference type="HOGENOM" id="CLU_2174488_0_0_1"/>
<dbReference type="EnsemblPlants" id="Bo1g084880.1">
    <property type="protein sequence ID" value="Bo1g084880.1"/>
    <property type="gene ID" value="Bo1g084880"/>
</dbReference>
<evidence type="ECO:0000313" key="1">
    <source>
        <dbReference type="EnsemblPlants" id="Bo1g084880.1"/>
    </source>
</evidence>
<reference evidence="1 2" key="1">
    <citation type="journal article" date="2014" name="Genome Biol.">
        <title>Transcriptome and methylome profiling reveals relics of genome dominance in the mesopolyploid Brassica oleracea.</title>
        <authorList>
            <person name="Parkin I.A."/>
            <person name="Koh C."/>
            <person name="Tang H."/>
            <person name="Robinson S.J."/>
            <person name="Kagale S."/>
            <person name="Clarke W.E."/>
            <person name="Town C.D."/>
            <person name="Nixon J."/>
            <person name="Krishnakumar V."/>
            <person name="Bidwell S.L."/>
            <person name="Denoeud F."/>
            <person name="Belcram H."/>
            <person name="Links M.G."/>
            <person name="Just J."/>
            <person name="Clarke C."/>
            <person name="Bender T."/>
            <person name="Huebert T."/>
            <person name="Mason A.S."/>
            <person name="Pires J.C."/>
            <person name="Barker G."/>
            <person name="Moore J."/>
            <person name="Walley P.G."/>
            <person name="Manoli S."/>
            <person name="Batley J."/>
            <person name="Edwards D."/>
            <person name="Nelson M.N."/>
            <person name="Wang X."/>
            <person name="Paterson A.H."/>
            <person name="King G."/>
            <person name="Bancroft I."/>
            <person name="Chalhoub B."/>
            <person name="Sharpe A.G."/>
        </authorList>
    </citation>
    <scope>NUCLEOTIDE SEQUENCE</scope>
    <source>
        <strain evidence="1 2">cv. TO1000</strain>
    </source>
</reference>
<name>A0A0D3A9R3_BRAOL</name>
<protein>
    <submittedName>
        <fullName evidence="1">Uncharacterized protein</fullName>
    </submittedName>
</protein>
<organism evidence="1 2">
    <name type="scientific">Brassica oleracea var. oleracea</name>
    <dbReference type="NCBI Taxonomy" id="109376"/>
    <lineage>
        <taxon>Eukaryota</taxon>
        <taxon>Viridiplantae</taxon>
        <taxon>Streptophyta</taxon>
        <taxon>Embryophyta</taxon>
        <taxon>Tracheophyta</taxon>
        <taxon>Spermatophyta</taxon>
        <taxon>Magnoliopsida</taxon>
        <taxon>eudicotyledons</taxon>
        <taxon>Gunneridae</taxon>
        <taxon>Pentapetalae</taxon>
        <taxon>rosids</taxon>
        <taxon>malvids</taxon>
        <taxon>Brassicales</taxon>
        <taxon>Brassicaceae</taxon>
        <taxon>Brassiceae</taxon>
        <taxon>Brassica</taxon>
    </lineage>
</organism>
<dbReference type="Gramene" id="Bo1g084880.1">
    <property type="protein sequence ID" value="Bo1g084880.1"/>
    <property type="gene ID" value="Bo1g084880"/>
</dbReference>
<proteinExistence type="predicted"/>
<sequence>MKNPNAPPSPPASFPNIPNIHRFPKIPDIQNVPQIPIPNIPIPQISGIPGLPNIPGLPRRSFGPFQSVLVSQSAELENCLTGDKSKVGEKCLSQIFSSWAGNNFSLDKEL</sequence>
<dbReference type="Proteomes" id="UP000032141">
    <property type="component" value="Chromosome C1"/>
</dbReference>
<keyword evidence="2" id="KW-1185">Reference proteome</keyword>
<dbReference type="AlphaFoldDB" id="A0A0D3A9R3"/>
<accession>A0A0D3A9R3</accession>
<evidence type="ECO:0000313" key="2">
    <source>
        <dbReference type="Proteomes" id="UP000032141"/>
    </source>
</evidence>
<reference evidence="1" key="2">
    <citation type="submission" date="2015-03" db="UniProtKB">
        <authorList>
            <consortium name="EnsemblPlants"/>
        </authorList>
    </citation>
    <scope>IDENTIFICATION</scope>
</reference>